<evidence type="ECO:0000313" key="4">
    <source>
        <dbReference type="EMBL" id="UUP13697.1"/>
    </source>
</evidence>
<dbReference type="PROSITE" id="PS51257">
    <property type="entry name" value="PROKAR_LIPOPROTEIN"/>
    <property type="match status" value="1"/>
</dbReference>
<dbReference type="SUPFAM" id="SSF53850">
    <property type="entry name" value="Periplasmic binding protein-like II"/>
    <property type="match status" value="1"/>
</dbReference>
<dbReference type="Pfam" id="PF00496">
    <property type="entry name" value="SBP_bac_5"/>
    <property type="match status" value="1"/>
</dbReference>
<dbReference type="InterPro" id="IPR039424">
    <property type="entry name" value="SBP_5"/>
</dbReference>
<feature type="domain" description="Solute-binding protein family 5" evidence="3">
    <location>
        <begin position="116"/>
        <end position="470"/>
    </location>
</feature>
<dbReference type="InterPro" id="IPR030678">
    <property type="entry name" value="Peptide/Ni-bd"/>
</dbReference>
<dbReference type="PIRSF" id="PIRSF002741">
    <property type="entry name" value="MppA"/>
    <property type="match status" value="1"/>
</dbReference>
<organism evidence="4 5">
    <name type="scientific">Aeromicrobium wangtongii</name>
    <dbReference type="NCBI Taxonomy" id="2969247"/>
    <lineage>
        <taxon>Bacteria</taxon>
        <taxon>Bacillati</taxon>
        <taxon>Actinomycetota</taxon>
        <taxon>Actinomycetes</taxon>
        <taxon>Propionibacteriales</taxon>
        <taxon>Nocardioidaceae</taxon>
        <taxon>Aeromicrobium</taxon>
    </lineage>
</organism>
<accession>A0ABY5M8A5</accession>
<feature type="signal peptide" evidence="2">
    <location>
        <begin position="1"/>
        <end position="27"/>
    </location>
</feature>
<keyword evidence="2" id="KW-0732">Signal</keyword>
<dbReference type="Gene3D" id="3.40.190.10">
    <property type="entry name" value="Periplasmic binding protein-like II"/>
    <property type="match status" value="1"/>
</dbReference>
<feature type="region of interest" description="Disordered" evidence="1">
    <location>
        <begin position="23"/>
        <end position="55"/>
    </location>
</feature>
<dbReference type="Gene3D" id="3.90.76.10">
    <property type="entry name" value="Dipeptide-binding Protein, Domain 1"/>
    <property type="match status" value="1"/>
</dbReference>
<dbReference type="PANTHER" id="PTHR30290">
    <property type="entry name" value="PERIPLASMIC BINDING COMPONENT OF ABC TRANSPORTER"/>
    <property type="match status" value="1"/>
</dbReference>
<dbReference type="RefSeq" id="WP_232402399.1">
    <property type="nucleotide sequence ID" value="NZ_CP102173.1"/>
</dbReference>
<dbReference type="InterPro" id="IPR000914">
    <property type="entry name" value="SBP_5_dom"/>
</dbReference>
<sequence>MRSPVAAVASVLLAGSLVLSGCSSSSSKDEPSSKTSQTPTSSTSAKTPAETALPSTAWRTAEPADVAQGGTLRLAAATLPKNFNPLQSDAADSDAARILAPTTGSAVRITADGGWEVDPDYAKSVEVTDKNPLTVKVELNPKAVWQGGTAITAQDMIAFWKAQNGSNDDFQVISTAGYDNISAITVGKDKFTYAVTFKEPTAEWQQYVYPRLAANVSASPKLFNKAFRSRAISSNGPFVVTSIDRAKGLITQEPNPRWWGDPPKLDKITWNIADPSVQAEAYVNDELDAVDLQASTYDTAKGTGTIQRAAGVDWSQVTLNGGRGPLADVNVRRAVARAIDRGPIATMAATPLGAPAEPLGSLLLVPGQQGYRNAARQISHDPAAARALLADAGYTAGADGKVTKDGKPLELTMPVPDGTPANAARADAIAKDLAEIGITVTQRPVPAATFFDDVVIPLDFDLVTFMRRASPFPVAAAEPFYFPLDSPQNYTGIGPARFGTGFATVLGTLDENLLLRRISKLDEWLMAEAPVVPLAVTPTVVGVRGGLVNYGAAQFEQPDWASVGFVTKKK</sequence>
<evidence type="ECO:0000313" key="5">
    <source>
        <dbReference type="Proteomes" id="UP001316184"/>
    </source>
</evidence>
<evidence type="ECO:0000259" key="3">
    <source>
        <dbReference type="Pfam" id="PF00496"/>
    </source>
</evidence>
<feature type="chain" id="PRO_5045228731" evidence="2">
    <location>
        <begin position="28"/>
        <end position="570"/>
    </location>
</feature>
<dbReference type="Gene3D" id="3.10.105.10">
    <property type="entry name" value="Dipeptide-binding Protein, Domain 3"/>
    <property type="match status" value="1"/>
</dbReference>
<gene>
    <name evidence="4" type="ORF">NQV15_17885</name>
</gene>
<dbReference type="PANTHER" id="PTHR30290:SF65">
    <property type="entry name" value="MONOACYL PHOSPHATIDYLINOSITOL TETRAMANNOSIDE-BINDING PROTEIN LPQW-RELATED"/>
    <property type="match status" value="1"/>
</dbReference>
<dbReference type="Proteomes" id="UP001316184">
    <property type="component" value="Chromosome"/>
</dbReference>
<feature type="compositionally biased region" description="Low complexity" evidence="1">
    <location>
        <begin position="33"/>
        <end position="52"/>
    </location>
</feature>
<evidence type="ECO:0000256" key="2">
    <source>
        <dbReference type="SAM" id="SignalP"/>
    </source>
</evidence>
<dbReference type="CDD" id="cd08501">
    <property type="entry name" value="PBP2_Lpqw"/>
    <property type="match status" value="1"/>
</dbReference>
<evidence type="ECO:0000256" key="1">
    <source>
        <dbReference type="SAM" id="MobiDB-lite"/>
    </source>
</evidence>
<name>A0ABY5M8A5_9ACTN</name>
<dbReference type="EMBL" id="CP102173">
    <property type="protein sequence ID" value="UUP13697.1"/>
    <property type="molecule type" value="Genomic_DNA"/>
</dbReference>
<protein>
    <submittedName>
        <fullName evidence="4">ABC transporter family substrate-binding protein</fullName>
    </submittedName>
</protein>
<reference evidence="4 5" key="1">
    <citation type="submission" date="2022-08" db="EMBL/GenBank/DDBJ databases">
        <title>novel species in genus Aeromicrobium.</title>
        <authorList>
            <person name="Ye L."/>
        </authorList>
    </citation>
    <scope>NUCLEOTIDE SEQUENCE [LARGE SCALE GENOMIC DNA]</scope>
    <source>
        <strain evidence="5">zg-Y1379</strain>
    </source>
</reference>
<keyword evidence="5" id="KW-1185">Reference proteome</keyword>
<proteinExistence type="predicted"/>